<dbReference type="PIRSF" id="PIRSF015268">
    <property type="entry name" value="Virulence_RhuM"/>
    <property type="match status" value="1"/>
</dbReference>
<dbReference type="AlphaFoldDB" id="A0A2M7TXX1"/>
<accession>A0A2M7TXX1</accession>
<dbReference type="Proteomes" id="UP000228503">
    <property type="component" value="Unassembled WGS sequence"/>
</dbReference>
<comment type="caution">
    <text evidence="1">The sequence shown here is derived from an EMBL/GenBank/DDBJ whole genome shotgun (WGS) entry which is preliminary data.</text>
</comment>
<dbReference type="PANTHER" id="PTHR35810:SF1">
    <property type="entry name" value="CYTOPLASMIC PROTEIN"/>
    <property type="match status" value="1"/>
</dbReference>
<reference evidence="2" key="1">
    <citation type="submission" date="2017-09" db="EMBL/GenBank/DDBJ databases">
        <title>Depth-based differentiation of microbial function through sediment-hosted aquifers and enrichment of novel symbionts in the deep terrestrial subsurface.</title>
        <authorList>
            <person name="Probst A.J."/>
            <person name="Ladd B."/>
            <person name="Jarett J.K."/>
            <person name="Geller-Mcgrath D.E."/>
            <person name="Sieber C.M.K."/>
            <person name="Emerson J.B."/>
            <person name="Anantharaman K."/>
            <person name="Thomas B.C."/>
            <person name="Malmstrom R."/>
            <person name="Stieglmeier M."/>
            <person name="Klingl A."/>
            <person name="Woyke T."/>
            <person name="Ryan C.M."/>
            <person name="Banfield J.F."/>
        </authorList>
    </citation>
    <scope>NUCLEOTIDE SEQUENCE [LARGE SCALE GENOMIC DNA]</scope>
</reference>
<dbReference type="PANTHER" id="PTHR35810">
    <property type="entry name" value="CYTOPLASMIC PROTEIN-RELATED"/>
    <property type="match status" value="1"/>
</dbReference>
<dbReference type="Pfam" id="PF13310">
    <property type="entry name" value="Virulence_RhuM"/>
    <property type="match status" value="1"/>
</dbReference>
<evidence type="ECO:0000313" key="1">
    <source>
        <dbReference type="EMBL" id="PIZ62664.1"/>
    </source>
</evidence>
<protein>
    <submittedName>
        <fullName evidence="1">Cell filamentation protein Fic</fullName>
    </submittedName>
</protein>
<dbReference type="EMBL" id="PFOB01000048">
    <property type="protein sequence ID" value="PIZ62664.1"/>
    <property type="molecule type" value="Genomic_DNA"/>
</dbReference>
<dbReference type="InterPro" id="IPR011204">
    <property type="entry name" value="Virulence_RhuM-like"/>
</dbReference>
<gene>
    <name evidence="1" type="ORF">COY16_03680</name>
</gene>
<evidence type="ECO:0000313" key="2">
    <source>
        <dbReference type="Proteomes" id="UP000228503"/>
    </source>
</evidence>
<organism evidence="1 2">
    <name type="scientific">Candidatus Roizmanbacteria bacterium CG_4_10_14_0_2_um_filter_39_13</name>
    <dbReference type="NCBI Taxonomy" id="1974825"/>
    <lineage>
        <taxon>Bacteria</taxon>
        <taxon>Candidatus Roizmaniibacteriota</taxon>
    </lineage>
</organism>
<name>A0A2M7TXX1_9BACT</name>
<proteinExistence type="predicted"/>
<sequence>MKNNQIIKPNNFTEFLLYKTPNGKVKVEILLYDENIWLTQAKIADLFGVDRSVVTKHLRNIYTENELIKEATSAKIAQVRNEGGRQVSREVEFYNLDAILSVGYRVNSSQATQFRIWATERLKEYIIKGFTMDDERLKTPNYTFGHDYFEEQLARIADIRSSERRFYQKITDIYAQCSVDYDKNSVQAQHFFATVQNKLHFAISGNTAAEIISNRVSSGKPNIGLTNWKNSPQGPIRKSDMIVAKNYLDTEELAGLNNIVEQYLIFAESQAKRKQAMFMLDWEKKLNEFLKLNDRDILNDLGKISHQVAEALARGEFEKYRIEQDKNYISDFDREVEKILDSKKRK</sequence>